<dbReference type="GO" id="GO:0015937">
    <property type="term" value="P:coenzyme A biosynthetic process"/>
    <property type="evidence" value="ECO:0007669"/>
    <property type="project" value="InterPro"/>
</dbReference>
<dbReference type="EMBL" id="FPHT01000213">
    <property type="protein sequence ID" value="SFV82020.1"/>
    <property type="molecule type" value="Genomic_DNA"/>
</dbReference>
<dbReference type="GO" id="GO:0004633">
    <property type="term" value="F:phosphopantothenoylcysteine decarboxylase activity"/>
    <property type="evidence" value="ECO:0007669"/>
    <property type="project" value="UniProtKB-EC"/>
</dbReference>
<evidence type="ECO:0000256" key="1">
    <source>
        <dbReference type="ARBA" id="ARBA00022793"/>
    </source>
</evidence>
<dbReference type="SUPFAM" id="SSF102645">
    <property type="entry name" value="CoaB-like"/>
    <property type="match status" value="1"/>
</dbReference>
<dbReference type="Gene3D" id="3.40.50.1950">
    <property type="entry name" value="Flavin prenyltransferase-like"/>
    <property type="match status" value="1"/>
</dbReference>
<dbReference type="NCBIfam" id="TIGR00521">
    <property type="entry name" value="coaBC_dfp"/>
    <property type="match status" value="1"/>
</dbReference>
<dbReference type="PANTHER" id="PTHR14359:SF6">
    <property type="entry name" value="PHOSPHOPANTOTHENOYLCYSTEINE DECARBOXYLASE"/>
    <property type="match status" value="1"/>
</dbReference>
<dbReference type="GO" id="GO:0004632">
    <property type="term" value="F:phosphopantothenate--cysteine ligase activity"/>
    <property type="evidence" value="ECO:0007669"/>
    <property type="project" value="UniProtKB-EC"/>
</dbReference>
<dbReference type="InterPro" id="IPR035929">
    <property type="entry name" value="CoaB-like_sf"/>
</dbReference>
<keyword evidence="1" id="KW-0210">Decarboxylase</keyword>
<dbReference type="Pfam" id="PF04127">
    <property type="entry name" value="DFP"/>
    <property type="match status" value="1"/>
</dbReference>
<gene>
    <name evidence="5" type="ORF">MNB_SUP05-12-1049</name>
</gene>
<dbReference type="InterPro" id="IPR003382">
    <property type="entry name" value="Flavoprotein"/>
</dbReference>
<organism evidence="5">
    <name type="scientific">hydrothermal vent metagenome</name>
    <dbReference type="NCBI Taxonomy" id="652676"/>
    <lineage>
        <taxon>unclassified sequences</taxon>
        <taxon>metagenomes</taxon>
        <taxon>ecological metagenomes</taxon>
    </lineage>
</organism>
<evidence type="ECO:0000256" key="2">
    <source>
        <dbReference type="ARBA" id="ARBA00023239"/>
    </source>
</evidence>
<dbReference type="EC" id="4.1.1.36" evidence="5"/>
<accession>A0A1W1DKS7</accession>
<evidence type="ECO:0000259" key="3">
    <source>
        <dbReference type="Pfam" id="PF02441"/>
    </source>
</evidence>
<feature type="domain" description="Flavoprotein" evidence="3">
    <location>
        <begin position="8"/>
        <end position="175"/>
    </location>
</feature>
<keyword evidence="2 5" id="KW-0456">Lyase</keyword>
<dbReference type="EC" id="6.3.2.5" evidence="5"/>
<keyword evidence="5" id="KW-0436">Ligase</keyword>
<reference evidence="5" key="1">
    <citation type="submission" date="2016-10" db="EMBL/GenBank/DDBJ databases">
        <authorList>
            <person name="de Groot N.N."/>
        </authorList>
    </citation>
    <scope>NUCLEOTIDE SEQUENCE</scope>
</reference>
<evidence type="ECO:0000313" key="5">
    <source>
        <dbReference type="EMBL" id="SFV82020.1"/>
    </source>
</evidence>
<dbReference type="InterPro" id="IPR007085">
    <property type="entry name" value="DNA/pantothenate-metab_flavo_C"/>
</dbReference>
<protein>
    <submittedName>
        <fullName evidence="5">Phosphopantothenoylcysteine decarboxylase / Phosphopantothenoylcysteine synthetase</fullName>
        <ecNumber evidence="5">4.1.1.36</ecNumber>
        <ecNumber evidence="5">6.3.2.5</ecNumber>
    </submittedName>
</protein>
<dbReference type="Gene3D" id="3.40.50.10300">
    <property type="entry name" value="CoaB-like"/>
    <property type="match status" value="1"/>
</dbReference>
<dbReference type="Pfam" id="PF02441">
    <property type="entry name" value="Flavoprotein"/>
    <property type="match status" value="1"/>
</dbReference>
<dbReference type="SUPFAM" id="SSF52507">
    <property type="entry name" value="Homo-oligomeric flavin-containing Cys decarboxylases, HFCD"/>
    <property type="match status" value="1"/>
</dbReference>
<dbReference type="AlphaFoldDB" id="A0A1W1DKS7"/>
<dbReference type="HAMAP" id="MF_02225">
    <property type="entry name" value="CoaBC"/>
    <property type="match status" value="1"/>
</dbReference>
<dbReference type="GO" id="GO:0010181">
    <property type="term" value="F:FMN binding"/>
    <property type="evidence" value="ECO:0007669"/>
    <property type="project" value="InterPro"/>
</dbReference>
<proteinExistence type="inferred from homology"/>
<dbReference type="GO" id="GO:0015941">
    <property type="term" value="P:pantothenate catabolic process"/>
    <property type="evidence" value="ECO:0007669"/>
    <property type="project" value="InterPro"/>
</dbReference>
<dbReference type="InterPro" id="IPR005252">
    <property type="entry name" value="CoaBC"/>
</dbReference>
<feature type="domain" description="DNA/pantothenate metabolism flavoprotein C-terminal" evidence="4">
    <location>
        <begin position="187"/>
        <end position="395"/>
    </location>
</feature>
<dbReference type="GO" id="GO:0071513">
    <property type="term" value="C:phosphopantothenoylcysteine decarboxylase complex"/>
    <property type="evidence" value="ECO:0007669"/>
    <property type="project" value="TreeGrafter"/>
</dbReference>
<name>A0A1W1DKS7_9ZZZZ</name>
<dbReference type="PANTHER" id="PTHR14359">
    <property type="entry name" value="HOMO-OLIGOMERIC FLAVIN CONTAINING CYS DECARBOXYLASE FAMILY"/>
    <property type="match status" value="1"/>
</dbReference>
<evidence type="ECO:0000259" key="4">
    <source>
        <dbReference type="Pfam" id="PF04127"/>
    </source>
</evidence>
<sequence length="398" mass="43125">MIKSLTNKRILLGVSGSISAYKAPDIVRRLQDLGAEVRVILTQGGARFITELSLQATSKNKVHDNLWDKEAELSMGHIQLAKWADAILIAPASANTIANLSAGKACDLLTSVVLASNCPILIAPAMNQQMYASTGVQENITTLVKRHIQIIDPDHGEQACGDIGEGRLAESNVIAQQVGVLFNTTKLTGKKILITLGATIEAIDPVRYLSNHSSGKMGMALADACIEAGGEVTLVYGNITTKISEQSRQISVTSAEKMYQAVMDNINDQDIFIACAAVSDYSIKNIEKNKIKKNDQSITLELIPTKDILKDVCQLSKKPICIGFAAETQNLLENAQNKLKNKGCDAIILNDVSKADSGFKSDENEVVFLDQKSSIKIGKNTKQKLGRKIIEIISEKFL</sequence>
<dbReference type="InterPro" id="IPR036551">
    <property type="entry name" value="Flavin_trans-like"/>
</dbReference>